<dbReference type="SUPFAM" id="SSF52540">
    <property type="entry name" value="P-loop containing nucleoside triphosphate hydrolases"/>
    <property type="match status" value="1"/>
</dbReference>
<dbReference type="InterPro" id="IPR037359">
    <property type="entry name" value="NST/OST"/>
</dbReference>
<evidence type="ECO:0000256" key="2">
    <source>
        <dbReference type="ARBA" id="ARBA00023180"/>
    </source>
</evidence>
<keyword evidence="1" id="KW-0808">Transferase</keyword>
<evidence type="ECO:0000313" key="4">
    <source>
        <dbReference type="EMBL" id="CAD7224204.1"/>
    </source>
</evidence>
<dbReference type="OrthoDB" id="411451at2759"/>
<name>A0A7R8W870_9CRUS</name>
<dbReference type="EMBL" id="OB660328">
    <property type="protein sequence ID" value="CAD7224204.1"/>
    <property type="molecule type" value="Genomic_DNA"/>
</dbReference>
<accession>A0A7R8W870</accession>
<feature type="domain" description="Sulfotransferase" evidence="3">
    <location>
        <begin position="399"/>
        <end position="643"/>
    </location>
</feature>
<protein>
    <recommendedName>
        <fullName evidence="3">Sulfotransferase domain-containing protein</fullName>
    </recommendedName>
</protein>
<evidence type="ECO:0000259" key="3">
    <source>
        <dbReference type="Pfam" id="PF00685"/>
    </source>
</evidence>
<gene>
    <name evidence="4" type="ORF">CTOB1V02_LOCUS2174</name>
</gene>
<dbReference type="InterPro" id="IPR027417">
    <property type="entry name" value="P-loop_NTPase"/>
</dbReference>
<dbReference type="Pfam" id="PF00685">
    <property type="entry name" value="Sulfotransfer_1"/>
    <property type="match status" value="1"/>
</dbReference>
<organism evidence="4">
    <name type="scientific">Cyprideis torosa</name>
    <dbReference type="NCBI Taxonomy" id="163714"/>
    <lineage>
        <taxon>Eukaryota</taxon>
        <taxon>Metazoa</taxon>
        <taxon>Ecdysozoa</taxon>
        <taxon>Arthropoda</taxon>
        <taxon>Crustacea</taxon>
        <taxon>Oligostraca</taxon>
        <taxon>Ostracoda</taxon>
        <taxon>Podocopa</taxon>
        <taxon>Podocopida</taxon>
        <taxon>Cytherocopina</taxon>
        <taxon>Cytheroidea</taxon>
        <taxon>Cytherideidae</taxon>
        <taxon>Cyprideis</taxon>
    </lineage>
</organism>
<dbReference type="PANTHER" id="PTHR10605">
    <property type="entry name" value="HEPARAN SULFATE SULFOTRANSFERASE"/>
    <property type="match status" value="1"/>
</dbReference>
<dbReference type="PRINTS" id="PR00081">
    <property type="entry name" value="GDHRDH"/>
</dbReference>
<dbReference type="Gene3D" id="3.40.50.300">
    <property type="entry name" value="P-loop containing nucleotide triphosphate hydrolases"/>
    <property type="match status" value="1"/>
</dbReference>
<dbReference type="PRINTS" id="PR00080">
    <property type="entry name" value="SDRFAMILY"/>
</dbReference>
<dbReference type="GO" id="GO:0008467">
    <property type="term" value="F:[heparan sulfate]-glucosamine 3-sulfotransferase activity"/>
    <property type="evidence" value="ECO:0007669"/>
    <property type="project" value="TreeGrafter"/>
</dbReference>
<dbReference type="InterPro" id="IPR036291">
    <property type="entry name" value="NAD(P)-bd_dom_sf"/>
</dbReference>
<evidence type="ECO:0000256" key="1">
    <source>
        <dbReference type="ARBA" id="ARBA00022679"/>
    </source>
</evidence>
<dbReference type="SUPFAM" id="SSF51735">
    <property type="entry name" value="NAD(P)-binding Rossmann-fold domains"/>
    <property type="match status" value="1"/>
</dbReference>
<dbReference type="PANTHER" id="PTHR10605:SF65">
    <property type="entry name" value="GH20068P"/>
    <property type="match status" value="1"/>
</dbReference>
<dbReference type="Gene3D" id="3.40.50.720">
    <property type="entry name" value="NAD(P)-binding Rossmann-like Domain"/>
    <property type="match status" value="1"/>
</dbReference>
<dbReference type="InterPro" id="IPR002347">
    <property type="entry name" value="SDR_fam"/>
</dbReference>
<reference evidence="4" key="1">
    <citation type="submission" date="2020-11" db="EMBL/GenBank/DDBJ databases">
        <authorList>
            <person name="Tran Van P."/>
        </authorList>
    </citation>
    <scope>NUCLEOTIDE SEQUENCE</scope>
</reference>
<sequence length="657" mass="75587">MPIAQLLQIQNHKSVVAHIFGYIAVSSTLCRIGIQRHVLVTHSSQGIGKQTALQLAQRGARVILACRSRERGEAAVGEISEKLRNVEDPGCVLFRQLDLASFKSIRQFAEQILSTEKQLHVLINNAGLAGLNERMKTEDGLEYEMGVNYFGHFYLTELLMDLLKKSAPSRIINVSSSWHWGGTLDPQNLNCEKHFQRDVLLSVFPVKQYVNSKLAQVSHTRQLARRLEGTGVSCYSLHPGWVASDAFRHVIWIFQPFVLTVTKLLAWNTDEGAQTSIFLAAVDKVPGKSGDFFFNCAVSCDDGYDGLKGFNQRILEELMSEGYQPLFNATSSESNRNKTRSSVWRKAGIAVTIAIVCVVVFAGYNLSCPNQKWDLNAISERFRFGYEDEDDGFRARRFPDAIIIGVRKGGTRALLEMLNLHPKVRKVGPEVHFFDHHYERGYDWYLSQMPQILKSEICIEKTPAYFVTPSSPELIYHMTRTKGNYSEANPLKLLLIVRDPVERLISDYSQRISTHPEHRTFEELVFDENGLVNEAYKAVRISLYAKHFRRWLEYFNRSHIHIVDGDLLITDPLSEIRKAERFLKLTPYFNHRNFFFNDTKGFYCLQNEVSRKCLARSKGRKHPKVDPFTITKLRRYFSKWNHEFEDLTDLRFDWPDN</sequence>
<keyword evidence="2" id="KW-0325">Glycoprotein</keyword>
<dbReference type="Pfam" id="PF00106">
    <property type="entry name" value="adh_short"/>
    <property type="match status" value="1"/>
</dbReference>
<dbReference type="AlphaFoldDB" id="A0A7R8W870"/>
<proteinExistence type="predicted"/>
<dbReference type="InterPro" id="IPR000863">
    <property type="entry name" value="Sulfotransferase_dom"/>
</dbReference>